<evidence type="ECO:0000256" key="7">
    <source>
        <dbReference type="SAM" id="Phobius"/>
    </source>
</evidence>
<feature type="transmembrane region" description="Helical" evidence="7">
    <location>
        <begin position="65"/>
        <end position="87"/>
    </location>
</feature>
<dbReference type="PANTHER" id="PTHR40077">
    <property type="entry name" value="MEMBRANE PROTEIN-RELATED"/>
    <property type="match status" value="1"/>
</dbReference>
<feature type="domain" description="DUF3817" evidence="8">
    <location>
        <begin position="32"/>
        <end position="118"/>
    </location>
</feature>
<dbReference type="NCBIfam" id="TIGR03954">
    <property type="entry name" value="integ_memb_HG"/>
    <property type="match status" value="1"/>
</dbReference>
<feature type="transmembrane region" description="Helical" evidence="7">
    <location>
        <begin position="32"/>
        <end position="53"/>
    </location>
</feature>
<evidence type="ECO:0000256" key="3">
    <source>
        <dbReference type="ARBA" id="ARBA00022692"/>
    </source>
</evidence>
<keyword evidence="4 7" id="KW-1133">Transmembrane helix</keyword>
<organism evidence="9 10">
    <name type="scientific">Isoptericola halotolerans</name>
    <dbReference type="NCBI Taxonomy" id="300560"/>
    <lineage>
        <taxon>Bacteria</taxon>
        <taxon>Bacillati</taxon>
        <taxon>Actinomycetota</taxon>
        <taxon>Actinomycetes</taxon>
        <taxon>Micrococcales</taxon>
        <taxon>Promicromonosporaceae</taxon>
        <taxon>Isoptericola</taxon>
    </lineage>
</organism>
<keyword evidence="10" id="KW-1185">Reference proteome</keyword>
<feature type="region of interest" description="Disordered" evidence="6">
    <location>
        <begin position="1"/>
        <end position="22"/>
    </location>
</feature>
<dbReference type="InterPro" id="IPR023845">
    <property type="entry name" value="DUF3817_TM"/>
</dbReference>
<dbReference type="PANTHER" id="PTHR40077:SF1">
    <property type="entry name" value="MEMBRANE PROTEIN"/>
    <property type="match status" value="1"/>
</dbReference>
<evidence type="ECO:0000313" key="10">
    <source>
        <dbReference type="Proteomes" id="UP000239895"/>
    </source>
</evidence>
<reference evidence="9 10" key="1">
    <citation type="submission" date="2018-03" db="EMBL/GenBank/DDBJ databases">
        <title>Comparative analysis of microorganisms from saline springs in Andes Mountain Range, Colombia.</title>
        <authorList>
            <person name="Rubin E."/>
        </authorList>
    </citation>
    <scope>NUCLEOTIDE SEQUENCE [LARGE SCALE GENOMIC DNA]</scope>
    <source>
        <strain evidence="9 10">CG 23</strain>
    </source>
</reference>
<gene>
    <name evidence="9" type="ORF">BCL65_102119</name>
</gene>
<keyword evidence="5 7" id="KW-0472">Membrane</keyword>
<dbReference type="RefSeq" id="WP_106265429.1">
    <property type="nucleotide sequence ID" value="NZ_PVTX01000002.1"/>
</dbReference>
<proteinExistence type="predicted"/>
<feature type="compositionally biased region" description="Low complexity" evidence="6">
    <location>
        <begin position="9"/>
        <end position="22"/>
    </location>
</feature>
<dbReference type="EMBL" id="PVTX01000002">
    <property type="protein sequence ID" value="PRZ08577.1"/>
    <property type="molecule type" value="Genomic_DNA"/>
</dbReference>
<evidence type="ECO:0000313" key="9">
    <source>
        <dbReference type="EMBL" id="PRZ08577.1"/>
    </source>
</evidence>
<evidence type="ECO:0000256" key="2">
    <source>
        <dbReference type="ARBA" id="ARBA00022475"/>
    </source>
</evidence>
<accession>A0ABX5EGF9</accession>
<comment type="caution">
    <text evidence="9">The sequence shown here is derived from an EMBL/GenBank/DDBJ whole genome shotgun (WGS) entry which is preliminary data.</text>
</comment>
<name>A0ABX5EGF9_9MICO</name>
<evidence type="ECO:0000256" key="1">
    <source>
        <dbReference type="ARBA" id="ARBA00004651"/>
    </source>
</evidence>
<feature type="transmembrane region" description="Helical" evidence="7">
    <location>
        <begin position="93"/>
        <end position="116"/>
    </location>
</feature>
<evidence type="ECO:0000259" key="8">
    <source>
        <dbReference type="Pfam" id="PF12823"/>
    </source>
</evidence>
<evidence type="ECO:0000256" key="6">
    <source>
        <dbReference type="SAM" id="MobiDB-lite"/>
    </source>
</evidence>
<dbReference type="Proteomes" id="UP000239895">
    <property type="component" value="Unassembled WGS sequence"/>
</dbReference>
<evidence type="ECO:0000256" key="5">
    <source>
        <dbReference type="ARBA" id="ARBA00023136"/>
    </source>
</evidence>
<keyword evidence="2" id="KW-1003">Cell membrane</keyword>
<dbReference type="Pfam" id="PF12823">
    <property type="entry name" value="DUF3817"/>
    <property type="match status" value="1"/>
</dbReference>
<comment type="subcellular location">
    <subcellularLocation>
        <location evidence="1">Cell membrane</location>
        <topology evidence="1">Multi-pass membrane protein</topology>
    </subcellularLocation>
</comment>
<protein>
    <submittedName>
        <fullName evidence="9">Integral membrane protein</fullName>
    </submittedName>
</protein>
<evidence type="ECO:0000256" key="4">
    <source>
        <dbReference type="ARBA" id="ARBA00022989"/>
    </source>
</evidence>
<sequence length="136" mass="14763">MPAPADTQPADARPAVAPRATAPTRPTGLGRLYVVVAWIEAFTWAGLLVGMFLKYVTETTEAGVWLFGRLHGGAFVAYGIVALIVAVRYRWGIWRTLVALAAAVPPLTTLLAEWWLRRTGHLVAPPQIPGAPDRRP</sequence>
<keyword evidence="3 7" id="KW-0812">Transmembrane</keyword>